<feature type="compositionally biased region" description="Basic and acidic residues" evidence="1">
    <location>
        <begin position="298"/>
        <end position="315"/>
    </location>
</feature>
<sequence length="334" mass="35907">MASTPSASALSAVLRCRGNIWTRNPPTKRPASAAYSLGLAGGTLRDSPAKRGGSSRGSEWRILRRGERLVSAAGLSVCCRGGSGDGEAPAEEVFKKNHKLSSSKLSQSSACGAPSGQKAPLQQRGDVFSKIIHIFIPEASERICLQGFIQLPVRVLKLSVSISSGLKVQNPGSSLTSWVSWFIFSKRQIKSSSTDPTQENTQKQENMFGRRPAGAVRTRVALAPPELRVRKQQTNEKHYLATVFSLEKRKGDQLGLTEDRNLSSRYGLEQGAAGRNVTVLLRGRKHANSAAVSCSSGRKSDRSEVRATSRRREGHLSPAVSGGMSRQEAEGAPA</sequence>
<name>A0A315W8N3_GAMAF</name>
<reference evidence="2 3" key="1">
    <citation type="journal article" date="2018" name="G3 (Bethesda)">
        <title>A High-Quality Reference Genome for the Invasive Mosquitofish Gambusia affinis Using a Chicago Library.</title>
        <authorList>
            <person name="Hoffberg S.L."/>
            <person name="Troendle N.J."/>
            <person name="Glenn T.C."/>
            <person name="Mahmud O."/>
            <person name="Louha S."/>
            <person name="Chalopin D."/>
            <person name="Bennetzen J.L."/>
            <person name="Mauricio R."/>
        </authorList>
    </citation>
    <scope>NUCLEOTIDE SEQUENCE [LARGE SCALE GENOMIC DNA]</scope>
    <source>
        <strain evidence="2">NE01/NJP1002.9</strain>
        <tissue evidence="2">Muscle</tissue>
    </source>
</reference>
<feature type="region of interest" description="Disordered" evidence="1">
    <location>
        <begin position="287"/>
        <end position="334"/>
    </location>
</feature>
<feature type="region of interest" description="Disordered" evidence="1">
    <location>
        <begin position="192"/>
        <end position="211"/>
    </location>
</feature>
<dbReference type="EMBL" id="NHOQ01000885">
    <property type="protein sequence ID" value="PWA28215.1"/>
    <property type="molecule type" value="Genomic_DNA"/>
</dbReference>
<accession>A0A315W8N3</accession>
<dbReference type="Proteomes" id="UP000250572">
    <property type="component" value="Unassembled WGS sequence"/>
</dbReference>
<evidence type="ECO:0000256" key="1">
    <source>
        <dbReference type="SAM" id="MobiDB-lite"/>
    </source>
</evidence>
<evidence type="ECO:0000313" key="3">
    <source>
        <dbReference type="Proteomes" id="UP000250572"/>
    </source>
</evidence>
<feature type="compositionally biased region" description="Polar residues" evidence="1">
    <location>
        <begin position="192"/>
        <end position="205"/>
    </location>
</feature>
<comment type="caution">
    <text evidence="2">The sequence shown here is derived from an EMBL/GenBank/DDBJ whole genome shotgun (WGS) entry which is preliminary data.</text>
</comment>
<gene>
    <name evidence="2" type="ORF">CCH79_00018550</name>
</gene>
<organism evidence="2 3">
    <name type="scientific">Gambusia affinis</name>
    <name type="common">Western mosquitofish</name>
    <name type="synonym">Heterandria affinis</name>
    <dbReference type="NCBI Taxonomy" id="33528"/>
    <lineage>
        <taxon>Eukaryota</taxon>
        <taxon>Metazoa</taxon>
        <taxon>Chordata</taxon>
        <taxon>Craniata</taxon>
        <taxon>Vertebrata</taxon>
        <taxon>Euteleostomi</taxon>
        <taxon>Actinopterygii</taxon>
        <taxon>Neopterygii</taxon>
        <taxon>Teleostei</taxon>
        <taxon>Neoteleostei</taxon>
        <taxon>Acanthomorphata</taxon>
        <taxon>Ovalentaria</taxon>
        <taxon>Atherinomorphae</taxon>
        <taxon>Cyprinodontiformes</taxon>
        <taxon>Poeciliidae</taxon>
        <taxon>Poeciliinae</taxon>
        <taxon>Gambusia</taxon>
    </lineage>
</organism>
<evidence type="ECO:0000313" key="2">
    <source>
        <dbReference type="EMBL" id="PWA28215.1"/>
    </source>
</evidence>
<feature type="non-terminal residue" evidence="2">
    <location>
        <position position="334"/>
    </location>
</feature>
<keyword evidence="3" id="KW-1185">Reference proteome</keyword>
<proteinExistence type="predicted"/>
<protein>
    <submittedName>
        <fullName evidence="2">Uncharacterized protein</fullName>
    </submittedName>
</protein>
<dbReference type="AlphaFoldDB" id="A0A315W8N3"/>